<evidence type="ECO:0000256" key="10">
    <source>
        <dbReference type="PIRSR" id="PIRSR000956-2"/>
    </source>
</evidence>
<keyword evidence="12" id="KW-0175">Coiled coil</keyword>
<dbReference type="GeneID" id="118265588"/>
<evidence type="ECO:0000256" key="8">
    <source>
        <dbReference type="PIRNR" id="PIRNR000956"/>
    </source>
</evidence>
<feature type="binding site" evidence="10">
    <location>
        <position position="364"/>
    </location>
    <ligand>
        <name>Ca(2+)</name>
        <dbReference type="ChEBI" id="CHEBI:29108"/>
    </ligand>
</feature>
<dbReference type="InterPro" id="IPR035892">
    <property type="entry name" value="C2_domain_sf"/>
</dbReference>
<dbReference type="AlphaFoldDB" id="A0A9R0CZ74"/>
<dbReference type="InterPro" id="IPR011992">
    <property type="entry name" value="EF-hand-dom_pair"/>
</dbReference>
<feature type="active site" evidence="9">
    <location>
        <position position="377"/>
    </location>
</feature>
<dbReference type="Pfam" id="PF00388">
    <property type="entry name" value="PI-PLC-X"/>
    <property type="match status" value="1"/>
</dbReference>
<evidence type="ECO:0000256" key="13">
    <source>
        <dbReference type="SAM" id="MobiDB-lite"/>
    </source>
</evidence>
<dbReference type="GO" id="GO:0005737">
    <property type="term" value="C:cytoplasm"/>
    <property type="evidence" value="ECO:0007669"/>
    <property type="project" value="UniProtKB-SubCell"/>
</dbReference>
<proteinExistence type="predicted"/>
<dbReference type="Pfam" id="PF00387">
    <property type="entry name" value="PI-PLC-Y"/>
    <property type="match status" value="1"/>
</dbReference>
<evidence type="ECO:0000256" key="5">
    <source>
        <dbReference type="ARBA" id="ARBA00022963"/>
    </source>
</evidence>
<dbReference type="SUPFAM" id="SSF69989">
    <property type="entry name" value="C-terminal domain of PLC-beta"/>
    <property type="match status" value="1"/>
</dbReference>
<feature type="domain" description="C2" evidence="14">
    <location>
        <begin position="693"/>
        <end position="818"/>
    </location>
</feature>
<dbReference type="PANTHER" id="PTHR10336:SF149">
    <property type="entry name" value="1-PHOSPHATIDYLINOSITOL 4,5-BISPHOSPHATE PHOSPHODIESTERASE CLASSES I AND II"/>
    <property type="match status" value="1"/>
</dbReference>
<dbReference type="PANTHER" id="PTHR10336">
    <property type="entry name" value="PHOSPHOINOSITIDE-SPECIFIC PHOSPHOLIPASE C FAMILY PROTEIN"/>
    <property type="match status" value="1"/>
</dbReference>
<sequence length="1150" mass="129548">MTTTTRSAKVSLKPIEVPKALQEGEKFIKWDEDSGTGLPVTLRVDPKGFYLYWTDQNMEVEMLDIATIRDVRTGVHAKVPKDPKIRNVVLIGSQGSLEEKTVTVCHGADFVNVMFINFCCTRKEIAQLWTEGLFALAYNLNQLNNPTIKFLEKLHTKISLKADKSGKILVKNIVKLLAQNKEDKKRVEKALSESGLPTGKNDTISQSKFQFEDFFAFYKNLTQRTEVQKIFNNLTDGKPHLSANQLVDFLNEVQRDPRLNEILHPYADIQRAKDLIKTYEHNKYHQQRSQLTFDGFLRFLMSEDNPIVAPSKMDLCDDMEQPLAHYFINSSHNTYLTGHQITGKSSVEIYRQSLLAGCRCVELDFWNGRTDEPVIVHGYTFVPEISAKEVLEAIAESAFKTSDYPVILSFENHCNPRQQAKIANYCREIFGDMLLDKPLDSHQLEPGGELPPPSLLRHKIIIKNKKKHHHHHKKEDSIASEESEPRPEVPQGNGDVTTATLTRQGSSESSDSESSSGEEEAGGADSAVGEDARETHAGAEISALVNYVQPVHFSSFENSESRGGRPRTHAAAEISAIVNYVQPVHFSSFENADKKNRFYEMSSFDEKQATTLLKERPIEFVNYNKHQLSRVYPAGTRFDSSNFMPQVFWNAGCQLVALNYQTLDLAMQLNLGTYEYNRRCGYLLKPEFMRRKDRRLDPFAESTVDGIIAGTLSVTVLSGQLLTDKRCGTFVEVDMFGLPADTVRKKFRTRVAPNNGINPVYGEEPFVFKKVVLPELAMLRIAAHEEGGRLLGHRVLPVLGLCPGYRSVNLRTELGLPLPASLLLLVVVKDYVPDRLSELAEALANPIKYQSELDKREQQLARLTEDTDVPSDVAPPRPRRAAPDPAPLPIKLDDAPDGSPAKEAMMETRKLIESESIPPPVPTNDKNCLDADGKTNGTSDESLAETLEALLSMKVVREKQAELARKLDALRRKFDKEKKPPTSKFYVSNKLVKRLSSKNMSSEGGAAGGEEAEFLSLERALRLKCHHAVYAALEKHVRSDQHQQMKALSDSLEADKKEILNRLANSRKEDVKALAKKTNRDKDEINRIKREIHSQSVERGVAECCRLEQKYAARREQLARTHDKLLQLLIKHRDQELLELERMCGGAPEG</sequence>
<evidence type="ECO:0000256" key="7">
    <source>
        <dbReference type="ARBA" id="ARBA00023224"/>
    </source>
</evidence>
<feature type="compositionally biased region" description="Basic residues" evidence="13">
    <location>
        <begin position="464"/>
        <end position="473"/>
    </location>
</feature>
<dbReference type="CDD" id="cd13361">
    <property type="entry name" value="PH_PLC_beta"/>
    <property type="match status" value="1"/>
</dbReference>
<dbReference type="InterPro" id="IPR000008">
    <property type="entry name" value="C2_dom"/>
</dbReference>
<feature type="binding site" evidence="10">
    <location>
        <position position="333"/>
    </location>
    <ligand>
        <name>Ca(2+)</name>
        <dbReference type="ChEBI" id="CHEBI:29108"/>
    </ligand>
</feature>
<dbReference type="CDD" id="cd00275">
    <property type="entry name" value="C2_PLC_like"/>
    <property type="match status" value="1"/>
</dbReference>
<dbReference type="CDD" id="cd08591">
    <property type="entry name" value="PI-PLCc_beta"/>
    <property type="match status" value="1"/>
</dbReference>
<dbReference type="InterPro" id="IPR017946">
    <property type="entry name" value="PLC-like_Pdiesterase_TIM-brl"/>
</dbReference>
<dbReference type="SUPFAM" id="SSF49562">
    <property type="entry name" value="C2 domain (Calcium/lipid-binding domain, CaLB)"/>
    <property type="match status" value="1"/>
</dbReference>
<evidence type="ECO:0000256" key="12">
    <source>
        <dbReference type="SAM" id="Coils"/>
    </source>
</evidence>
<evidence type="ECO:0000256" key="2">
    <source>
        <dbReference type="ARBA" id="ARBA00004496"/>
    </source>
</evidence>
<dbReference type="GO" id="GO:0048015">
    <property type="term" value="P:phosphatidylinositol-mediated signaling"/>
    <property type="evidence" value="ECO:0007669"/>
    <property type="project" value="TreeGrafter"/>
</dbReference>
<dbReference type="PROSITE" id="PS50004">
    <property type="entry name" value="C2"/>
    <property type="match status" value="1"/>
</dbReference>
<dbReference type="RefSeq" id="XP_035434454.1">
    <property type="nucleotide sequence ID" value="XM_035578561.2"/>
</dbReference>
<dbReference type="SMART" id="SM00239">
    <property type="entry name" value="C2"/>
    <property type="match status" value="1"/>
</dbReference>
<accession>A0A9R0CZ74</accession>
<dbReference type="Pfam" id="PF22631">
    <property type="entry name" value="PLCB1-4-like_EFh"/>
    <property type="match status" value="1"/>
</dbReference>
<feature type="coiled-coil region" evidence="12">
    <location>
        <begin position="1049"/>
        <end position="1091"/>
    </location>
</feature>
<dbReference type="Pfam" id="PF17787">
    <property type="entry name" value="PH_14"/>
    <property type="match status" value="1"/>
</dbReference>
<comment type="subcellular location">
    <subcellularLocation>
        <location evidence="2">Cytoplasm</location>
    </subcellularLocation>
</comment>
<comment type="function">
    <text evidence="8">The production of the second messenger molecules diacylglycerol (DAG) and inositol 1,4,5-trisphosphate (IP3) is mediated by activated phosphatidylinositol-specific phospholipase C enzymes.</text>
</comment>
<comment type="cofactor">
    <cofactor evidence="10">
        <name>Ca(2+)</name>
        <dbReference type="ChEBI" id="CHEBI:29108"/>
    </cofactor>
    <text evidence="10">Binds 1 Ca(2+) ion per subunit.</text>
</comment>
<name>A0A9R0CZ74_SPOFR</name>
<dbReference type="InterPro" id="IPR001711">
    <property type="entry name" value="PLipase_C_Pinositol-sp_Y"/>
</dbReference>
<dbReference type="GO" id="GO:0051209">
    <property type="term" value="P:release of sequestered calcium ion into cytosol"/>
    <property type="evidence" value="ECO:0007669"/>
    <property type="project" value="TreeGrafter"/>
</dbReference>
<dbReference type="GO" id="GO:0046488">
    <property type="term" value="P:phosphatidylinositol metabolic process"/>
    <property type="evidence" value="ECO:0007669"/>
    <property type="project" value="TreeGrafter"/>
</dbReference>
<evidence type="ECO:0000256" key="4">
    <source>
        <dbReference type="ARBA" id="ARBA00022801"/>
    </source>
</evidence>
<dbReference type="SUPFAM" id="SSF50729">
    <property type="entry name" value="PH domain-like"/>
    <property type="match status" value="1"/>
</dbReference>
<dbReference type="InterPro" id="IPR053945">
    <property type="entry name" value="PLCB1-4-like_EFh"/>
</dbReference>
<dbReference type="GO" id="GO:0004435">
    <property type="term" value="F:phosphatidylinositol-4,5-bisphosphate phospholipase C activity"/>
    <property type="evidence" value="ECO:0007669"/>
    <property type="project" value="UniProtKB-UniRule"/>
</dbReference>
<dbReference type="OrthoDB" id="269822at2759"/>
<feature type="domain" description="PI-PLC Y-box" evidence="15">
    <location>
        <begin position="574"/>
        <end position="690"/>
    </location>
</feature>
<feature type="domain" description="PI-PLC Y-box" evidence="15">
    <location>
        <begin position="541"/>
        <end position="578"/>
    </location>
</feature>
<dbReference type="Gene3D" id="1.20.1230.10">
    <property type="entry name" value="Phospholipase C beta, distal C-terminal domain"/>
    <property type="match status" value="1"/>
</dbReference>
<evidence type="ECO:0000256" key="3">
    <source>
        <dbReference type="ARBA" id="ARBA00022490"/>
    </source>
</evidence>
<dbReference type="SUPFAM" id="SSF51695">
    <property type="entry name" value="PLC-like phosphodiesterases"/>
    <property type="match status" value="1"/>
</dbReference>
<comment type="catalytic activity">
    <reaction evidence="1 8 11">
        <text>a 1,2-diacyl-sn-glycero-3-phospho-(1D-myo-inositol-4,5-bisphosphate) + H2O = 1D-myo-inositol 1,4,5-trisphosphate + a 1,2-diacyl-sn-glycerol + H(+)</text>
        <dbReference type="Rhea" id="RHEA:33179"/>
        <dbReference type="ChEBI" id="CHEBI:15377"/>
        <dbReference type="ChEBI" id="CHEBI:15378"/>
        <dbReference type="ChEBI" id="CHEBI:17815"/>
        <dbReference type="ChEBI" id="CHEBI:58456"/>
        <dbReference type="ChEBI" id="CHEBI:203600"/>
        <dbReference type="EC" id="3.1.4.11"/>
    </reaction>
</comment>
<dbReference type="FunFam" id="1.10.238.10:FF:000005">
    <property type="entry name" value="Phosphoinositide phospholipase C"/>
    <property type="match status" value="1"/>
</dbReference>
<dbReference type="InterPro" id="IPR000909">
    <property type="entry name" value="PLipase_C_PInositol-sp_X_dom"/>
</dbReference>
<keyword evidence="10" id="KW-0479">Metal-binding</keyword>
<dbReference type="InterPro" id="IPR001192">
    <property type="entry name" value="PI-PLC_fam"/>
</dbReference>
<dbReference type="SMART" id="SM00149">
    <property type="entry name" value="PLCYc"/>
    <property type="match status" value="1"/>
</dbReference>
<dbReference type="PRINTS" id="PR00390">
    <property type="entry name" value="PHPHLIPASEC"/>
</dbReference>
<evidence type="ECO:0000313" key="16">
    <source>
        <dbReference type="Proteomes" id="UP000829999"/>
    </source>
</evidence>
<dbReference type="Proteomes" id="UP000829999">
    <property type="component" value="Chromosome 28"/>
</dbReference>
<gene>
    <name evidence="17" type="primary">LOC118265588</name>
</gene>
<evidence type="ECO:0000256" key="6">
    <source>
        <dbReference type="ARBA" id="ARBA00023098"/>
    </source>
</evidence>
<feature type="active site" evidence="9">
    <location>
        <position position="332"/>
    </location>
</feature>
<keyword evidence="7 8" id="KW-0807">Transducer</keyword>
<dbReference type="SUPFAM" id="SSF47473">
    <property type="entry name" value="EF-hand"/>
    <property type="match status" value="1"/>
</dbReference>
<feature type="region of interest" description="Disordered" evidence="13">
    <location>
        <begin position="863"/>
        <end position="905"/>
    </location>
</feature>
<dbReference type="SMART" id="SM00148">
    <property type="entry name" value="PLCXc"/>
    <property type="match status" value="1"/>
</dbReference>
<keyword evidence="16" id="KW-1185">Reference proteome</keyword>
<dbReference type="FunFam" id="2.60.40.150:FF:000008">
    <property type="entry name" value="1-phosphatidylinositol 4,5-bisphosphate phosphodiesterase"/>
    <property type="match status" value="1"/>
</dbReference>
<dbReference type="PROSITE" id="PS50007">
    <property type="entry name" value="PIPLC_X_DOMAIN"/>
    <property type="match status" value="1"/>
</dbReference>
<keyword evidence="4 8" id="KW-0378">Hydrolase</keyword>
<dbReference type="GO" id="GO:0007186">
    <property type="term" value="P:G protein-coupled receptor signaling pathway"/>
    <property type="evidence" value="ECO:0007669"/>
    <property type="project" value="TreeGrafter"/>
</dbReference>
<dbReference type="FunFam" id="3.20.20.190:FF:000084">
    <property type="match status" value="1"/>
</dbReference>
<dbReference type="CTD" id="33204"/>
<keyword evidence="3" id="KW-0963">Cytoplasm</keyword>
<evidence type="ECO:0000313" key="17">
    <source>
        <dbReference type="RefSeq" id="XP_035434454.1"/>
    </source>
</evidence>
<evidence type="ECO:0000256" key="9">
    <source>
        <dbReference type="PIRSR" id="PIRSR000956-1"/>
    </source>
</evidence>
<reference evidence="17" key="1">
    <citation type="submission" date="2025-08" db="UniProtKB">
        <authorList>
            <consortium name="RefSeq"/>
        </authorList>
    </citation>
    <scope>IDENTIFICATION</scope>
    <source>
        <tissue evidence="17">Whole larval tissue</tissue>
    </source>
</reference>
<dbReference type="GO" id="GO:0016042">
    <property type="term" value="P:lipid catabolic process"/>
    <property type="evidence" value="ECO:0007669"/>
    <property type="project" value="UniProtKB-KW"/>
</dbReference>
<keyword evidence="10" id="KW-0106">Calcium</keyword>
<keyword evidence="5 8" id="KW-0442">Lipid degradation</keyword>
<feature type="region of interest" description="Disordered" evidence="13">
    <location>
        <begin position="464"/>
        <end position="530"/>
    </location>
</feature>
<protein>
    <recommendedName>
        <fullName evidence="8">1-phosphatidylinositol 4,5-bisphosphate phosphodiesterase</fullName>
        <ecNumber evidence="8">3.1.4.11</ecNumber>
    </recommendedName>
</protein>
<dbReference type="InterPro" id="IPR042531">
    <property type="entry name" value="PLC-beta_C_sf"/>
</dbReference>
<dbReference type="InterPro" id="IPR016280">
    <property type="entry name" value="PLC-beta"/>
</dbReference>
<feature type="compositionally biased region" description="Polar residues" evidence="13">
    <location>
        <begin position="494"/>
        <end position="504"/>
    </location>
</feature>
<evidence type="ECO:0000256" key="1">
    <source>
        <dbReference type="ARBA" id="ARBA00001195"/>
    </source>
</evidence>
<dbReference type="Gene3D" id="1.10.238.10">
    <property type="entry name" value="EF-hand"/>
    <property type="match status" value="1"/>
</dbReference>
<dbReference type="Gene3D" id="2.30.29.240">
    <property type="match status" value="1"/>
</dbReference>
<evidence type="ECO:0000256" key="11">
    <source>
        <dbReference type="RuleBase" id="RU361133"/>
    </source>
</evidence>
<dbReference type="Gene3D" id="2.60.40.150">
    <property type="entry name" value="C2 domain"/>
    <property type="match status" value="1"/>
</dbReference>
<dbReference type="EC" id="3.1.4.11" evidence="8"/>
<feature type="binding site" evidence="10">
    <location>
        <position position="411"/>
    </location>
    <ligand>
        <name>Ca(2+)</name>
        <dbReference type="ChEBI" id="CHEBI:29108"/>
    </ligand>
</feature>
<dbReference type="PIRSF" id="PIRSF000956">
    <property type="entry name" value="PLC-beta"/>
    <property type="match status" value="1"/>
</dbReference>
<keyword evidence="6 8" id="KW-0443">Lipid metabolism</keyword>
<dbReference type="GO" id="GO:0005509">
    <property type="term" value="F:calcium ion binding"/>
    <property type="evidence" value="ECO:0007669"/>
    <property type="project" value="UniProtKB-UniRule"/>
</dbReference>
<feature type="binding site" evidence="10">
    <location>
        <position position="362"/>
    </location>
    <ligand>
        <name>Ca(2+)</name>
        <dbReference type="ChEBI" id="CHEBI:29108"/>
    </ligand>
</feature>
<dbReference type="PROSITE" id="PS50008">
    <property type="entry name" value="PIPLC_Y_DOMAIN"/>
    <property type="match status" value="2"/>
</dbReference>
<evidence type="ECO:0000259" key="14">
    <source>
        <dbReference type="PROSITE" id="PS50004"/>
    </source>
</evidence>
<dbReference type="InterPro" id="IPR037862">
    <property type="entry name" value="PLC-beta_PH"/>
</dbReference>
<evidence type="ECO:0000259" key="15">
    <source>
        <dbReference type="PROSITE" id="PS50008"/>
    </source>
</evidence>
<feature type="compositionally biased region" description="Low complexity" evidence="13">
    <location>
        <begin position="505"/>
        <end position="515"/>
    </location>
</feature>
<dbReference type="Gene3D" id="3.20.20.190">
    <property type="entry name" value="Phosphatidylinositol (PI) phosphodiesterase"/>
    <property type="match status" value="2"/>
</dbReference>
<organism evidence="16 17">
    <name type="scientific">Spodoptera frugiperda</name>
    <name type="common">Fall armyworm</name>
    <dbReference type="NCBI Taxonomy" id="7108"/>
    <lineage>
        <taxon>Eukaryota</taxon>
        <taxon>Metazoa</taxon>
        <taxon>Ecdysozoa</taxon>
        <taxon>Arthropoda</taxon>
        <taxon>Hexapoda</taxon>
        <taxon>Insecta</taxon>
        <taxon>Pterygota</taxon>
        <taxon>Neoptera</taxon>
        <taxon>Endopterygota</taxon>
        <taxon>Lepidoptera</taxon>
        <taxon>Glossata</taxon>
        <taxon>Ditrysia</taxon>
        <taxon>Noctuoidea</taxon>
        <taxon>Noctuidae</taxon>
        <taxon>Amphipyrinae</taxon>
        <taxon>Spodoptera</taxon>
    </lineage>
</organism>